<dbReference type="SMART" id="SM00225">
    <property type="entry name" value="BTB"/>
    <property type="match status" value="1"/>
</dbReference>
<evidence type="ECO:0000313" key="2">
    <source>
        <dbReference type="EMBL" id="PIC30431.1"/>
    </source>
</evidence>
<organism evidence="2 3">
    <name type="scientific">Caenorhabditis nigoni</name>
    <dbReference type="NCBI Taxonomy" id="1611254"/>
    <lineage>
        <taxon>Eukaryota</taxon>
        <taxon>Metazoa</taxon>
        <taxon>Ecdysozoa</taxon>
        <taxon>Nematoda</taxon>
        <taxon>Chromadorea</taxon>
        <taxon>Rhabditida</taxon>
        <taxon>Rhabditina</taxon>
        <taxon>Rhabditomorpha</taxon>
        <taxon>Rhabditoidea</taxon>
        <taxon>Rhabditidae</taxon>
        <taxon>Peloderinae</taxon>
        <taxon>Caenorhabditis</taxon>
    </lineage>
</organism>
<evidence type="ECO:0000313" key="3">
    <source>
        <dbReference type="Proteomes" id="UP000230233"/>
    </source>
</evidence>
<feature type="domain" description="BTB" evidence="1">
    <location>
        <begin position="166"/>
        <end position="259"/>
    </location>
</feature>
<protein>
    <recommendedName>
        <fullName evidence="1">BTB domain-containing protein</fullName>
    </recommendedName>
</protein>
<sequence>MINILSTEVSSLSMENLKGTVFRIRNVDFLPLAILFSGEENVESTTSISSSFIVKYRQGLVYLAFRVNNPIRNRILRIQHYYRLVNQFNDEQSKKYWGTTDMTGVINPIDFGESVSFCNEKFTNDFIKNNCLIIEYGIHLEWTHMGDRIWRFNFWNGIFDYKNSKNMIIWALRNQQHLYSHKLLVSHHSPLFYTVPVGWNVTFENYSSDSIHLERCLQILHGVRLNYEAAELEEILKIAENLKMYNVSHYCQYQLMAMENYENLKFSFSLKLRHLLQFQLLRLKMKTSKNNFKKLIMDLDIQQMTGESMKLCTRFILDHF</sequence>
<reference evidence="3" key="1">
    <citation type="submission" date="2017-10" db="EMBL/GenBank/DDBJ databases">
        <title>Rapid genome shrinkage in a self-fertile nematode reveals novel sperm competition proteins.</title>
        <authorList>
            <person name="Yin D."/>
            <person name="Schwarz E.M."/>
            <person name="Thomas C.G."/>
            <person name="Felde R.L."/>
            <person name="Korf I.F."/>
            <person name="Cutter A.D."/>
            <person name="Schartner C.M."/>
            <person name="Ralston E.J."/>
            <person name="Meyer B.J."/>
            <person name="Haag E.S."/>
        </authorList>
    </citation>
    <scope>NUCLEOTIDE SEQUENCE [LARGE SCALE GENOMIC DNA]</scope>
    <source>
        <strain evidence="3">JU1422</strain>
    </source>
</reference>
<keyword evidence="3" id="KW-1185">Reference proteome</keyword>
<gene>
    <name evidence="2" type="primary">Cnig_chr_V.g21674</name>
    <name evidence="2" type="ORF">B9Z55_021674</name>
</gene>
<comment type="caution">
    <text evidence="2">The sequence shown here is derived from an EMBL/GenBank/DDBJ whole genome shotgun (WGS) entry which is preliminary data.</text>
</comment>
<dbReference type="InterPro" id="IPR000210">
    <property type="entry name" value="BTB/POZ_dom"/>
</dbReference>
<dbReference type="AlphaFoldDB" id="A0A2G5TTK9"/>
<dbReference type="Proteomes" id="UP000230233">
    <property type="component" value="Chromosome V"/>
</dbReference>
<accession>A0A2G5TTK9</accession>
<dbReference type="SUPFAM" id="SSF54695">
    <property type="entry name" value="POZ domain"/>
    <property type="match status" value="1"/>
</dbReference>
<dbReference type="EMBL" id="PDUG01000005">
    <property type="protein sequence ID" value="PIC30431.1"/>
    <property type="molecule type" value="Genomic_DNA"/>
</dbReference>
<name>A0A2G5TTK9_9PELO</name>
<dbReference type="InterPro" id="IPR011333">
    <property type="entry name" value="SKP1/BTB/POZ_sf"/>
</dbReference>
<evidence type="ECO:0000259" key="1">
    <source>
        <dbReference type="SMART" id="SM00225"/>
    </source>
</evidence>
<proteinExistence type="predicted"/>